<evidence type="ECO:0000313" key="4">
    <source>
        <dbReference type="EMBL" id="KTD65888.1"/>
    </source>
</evidence>
<dbReference type="PANTHER" id="PTHR24173:SF74">
    <property type="entry name" value="ANKYRIN REPEAT DOMAIN-CONTAINING PROTEIN 16"/>
    <property type="match status" value="1"/>
</dbReference>
<dbReference type="PRINTS" id="PR01415">
    <property type="entry name" value="ANKYRIN"/>
</dbReference>
<proteinExistence type="predicted"/>
<dbReference type="InterPro" id="IPR002110">
    <property type="entry name" value="Ankyrin_rpt"/>
</dbReference>
<keyword evidence="2 3" id="KW-0040">ANK repeat</keyword>
<dbReference type="PROSITE" id="PS50297">
    <property type="entry name" value="ANK_REP_REGION"/>
    <property type="match status" value="4"/>
</dbReference>
<feature type="repeat" description="ANK" evidence="3">
    <location>
        <begin position="302"/>
        <end position="334"/>
    </location>
</feature>
<gene>
    <name evidence="4" type="primary">arp</name>
    <name evidence="4" type="ORF">Lspi_0307</name>
</gene>
<dbReference type="PANTHER" id="PTHR24173">
    <property type="entry name" value="ANKYRIN REPEAT CONTAINING"/>
    <property type="match status" value="1"/>
</dbReference>
<protein>
    <submittedName>
        <fullName evidence="4">Ankyrin repeat protein</fullName>
    </submittedName>
</protein>
<name>A0A0W0Z9U2_LEGSP</name>
<organism evidence="4 5">
    <name type="scientific">Legionella spiritensis</name>
    <dbReference type="NCBI Taxonomy" id="452"/>
    <lineage>
        <taxon>Bacteria</taxon>
        <taxon>Pseudomonadati</taxon>
        <taxon>Pseudomonadota</taxon>
        <taxon>Gammaproteobacteria</taxon>
        <taxon>Legionellales</taxon>
        <taxon>Legionellaceae</taxon>
        <taxon>Legionella</taxon>
    </lineage>
</organism>
<reference evidence="4 5" key="1">
    <citation type="submission" date="2015-11" db="EMBL/GenBank/DDBJ databases">
        <title>Genomic analysis of 38 Legionella species identifies large and diverse effector repertoires.</title>
        <authorList>
            <person name="Burstein D."/>
            <person name="Amaro F."/>
            <person name="Zusman T."/>
            <person name="Lifshitz Z."/>
            <person name="Cohen O."/>
            <person name="Gilbert J.A."/>
            <person name="Pupko T."/>
            <person name="Shuman H.A."/>
            <person name="Segal G."/>
        </authorList>
    </citation>
    <scope>NUCLEOTIDE SEQUENCE [LARGE SCALE GENOMIC DNA]</scope>
    <source>
        <strain evidence="4 5">Mt.St.Helens-9</strain>
    </source>
</reference>
<dbReference type="Pfam" id="PF13637">
    <property type="entry name" value="Ank_4"/>
    <property type="match status" value="1"/>
</dbReference>
<keyword evidence="5" id="KW-1185">Reference proteome</keyword>
<sequence length="510" mass="58022">MSVEKFEFFSKLPKELQIKIFIDAGILKKPVHEVSLLEKKYPQVLDKTFWKHYFYNLFPYIRVNSVAPEDANEEKKFWKKIIQEVGKTLLDSIKNAPLKQLFSAIFRNDVEKVKALLNDVRHENNNLINFVDHIRTDDFFLPELSPTSLAGFLGRQEILALFFEKTRNKYKNENYFWACVFNQVNELELYHSSHRKLSYHGSFLKTACQQGHFDTAEWLINHGAGVNNENEINGSTAIYMACQHGHIDIVRLLINNGASIDKAIYRTGVTPFYAACQQGHLDIARLLIIQGADPNLHIGNNDGLTPFYIACEQGHFDIVKLLIENGADIHKAIHRTGTTPFYTACEHGHLAIVKLLIGLGVDVHQARTDGKTPLDIAKKTGHSQIAHLIKARGKLAGELTEENLIKAFRMYSKEIILPQQTSQAARFFHFPKGNHYADIVALAFKRLDNDTSLLQFLGVVKAIAQEKNIDLKEYKNDEFYSLVTLSEILSERPIKDIPEVQAISHGVAKK</sequence>
<dbReference type="STRING" id="452.Lspi_0307"/>
<dbReference type="EMBL" id="LNYX01000004">
    <property type="protein sequence ID" value="KTD65888.1"/>
    <property type="molecule type" value="Genomic_DNA"/>
</dbReference>
<feature type="repeat" description="ANK" evidence="3">
    <location>
        <begin position="233"/>
        <end position="261"/>
    </location>
</feature>
<dbReference type="AlphaFoldDB" id="A0A0W0Z9U2"/>
<feature type="repeat" description="ANK" evidence="3">
    <location>
        <begin position="336"/>
        <end position="368"/>
    </location>
</feature>
<dbReference type="SUPFAM" id="SSF48403">
    <property type="entry name" value="Ankyrin repeat"/>
    <property type="match status" value="1"/>
</dbReference>
<evidence type="ECO:0000256" key="1">
    <source>
        <dbReference type="ARBA" id="ARBA00022737"/>
    </source>
</evidence>
<evidence type="ECO:0000313" key="5">
    <source>
        <dbReference type="Proteomes" id="UP000054877"/>
    </source>
</evidence>
<dbReference type="SMART" id="SM00248">
    <property type="entry name" value="ANK"/>
    <property type="match status" value="6"/>
</dbReference>
<dbReference type="RefSeq" id="WP_058482255.1">
    <property type="nucleotide sequence ID" value="NZ_CAAAII010000011.1"/>
</dbReference>
<dbReference type="Gene3D" id="1.25.40.20">
    <property type="entry name" value="Ankyrin repeat-containing domain"/>
    <property type="match status" value="2"/>
</dbReference>
<evidence type="ECO:0000256" key="2">
    <source>
        <dbReference type="ARBA" id="ARBA00023043"/>
    </source>
</evidence>
<accession>A0A0W0Z9U2</accession>
<feature type="repeat" description="ANK" evidence="3">
    <location>
        <begin position="267"/>
        <end position="295"/>
    </location>
</feature>
<dbReference type="Pfam" id="PF12796">
    <property type="entry name" value="Ank_2"/>
    <property type="match status" value="1"/>
</dbReference>
<evidence type="ECO:0000256" key="3">
    <source>
        <dbReference type="PROSITE-ProRule" id="PRU00023"/>
    </source>
</evidence>
<dbReference type="Proteomes" id="UP000054877">
    <property type="component" value="Unassembled WGS sequence"/>
</dbReference>
<dbReference type="OrthoDB" id="5650534at2"/>
<dbReference type="PROSITE" id="PS50088">
    <property type="entry name" value="ANK_REPEAT"/>
    <property type="match status" value="4"/>
</dbReference>
<comment type="caution">
    <text evidence="4">The sequence shown here is derived from an EMBL/GenBank/DDBJ whole genome shotgun (WGS) entry which is preliminary data.</text>
</comment>
<dbReference type="InterPro" id="IPR036770">
    <property type="entry name" value="Ankyrin_rpt-contain_sf"/>
</dbReference>
<dbReference type="PATRIC" id="fig|452.5.peg.340"/>
<keyword evidence="1" id="KW-0677">Repeat</keyword>